<keyword evidence="7" id="KW-0472">Membrane</keyword>
<dbReference type="Gene3D" id="3.30.70.20">
    <property type="match status" value="1"/>
</dbReference>
<keyword evidence="4" id="KW-0249">Electron transport</keyword>
<dbReference type="PROSITE" id="PS00198">
    <property type="entry name" value="4FE4S_FER_1"/>
    <property type="match status" value="1"/>
</dbReference>
<keyword evidence="2" id="KW-0004">4Fe-4S</keyword>
<name>A0A162VRW0_9GAMM</name>
<dbReference type="InterPro" id="IPR014116">
    <property type="entry name" value="Cyt_c_oxidase_cbb3_FixG"/>
</dbReference>
<keyword evidence="7" id="KW-1133">Transmembrane helix</keyword>
<evidence type="ECO:0000256" key="7">
    <source>
        <dbReference type="SAM" id="Phobius"/>
    </source>
</evidence>
<dbReference type="PROSITE" id="PS51379">
    <property type="entry name" value="4FE4S_FER_2"/>
    <property type="match status" value="1"/>
</dbReference>
<comment type="caution">
    <text evidence="9">The sequence shown here is derived from an EMBL/GenBank/DDBJ whole genome shotgun (WGS) entry which is preliminary data.</text>
</comment>
<reference evidence="9" key="1">
    <citation type="submission" date="2021-03" db="EMBL/GenBank/DDBJ databases">
        <title>Identification and antibiotic profiling of Wohlfahrtiimonas chitiniclastica, an underestimated human pathogen.</title>
        <authorList>
            <person name="Kopf A."/>
            <person name="Bunk B."/>
            <person name="Coldewey S."/>
            <person name="Gunzer F."/>
            <person name="Riedel T."/>
            <person name="Schroettner P."/>
        </authorList>
    </citation>
    <scope>NUCLEOTIDE SEQUENCE</scope>
    <source>
        <strain evidence="9">DSM 100917</strain>
    </source>
</reference>
<dbReference type="Proteomes" id="UP000680020">
    <property type="component" value="Unassembled WGS sequence"/>
</dbReference>
<dbReference type="Gene3D" id="2.60.40.10">
    <property type="entry name" value="Immunoglobulins"/>
    <property type="match status" value="1"/>
</dbReference>
<dbReference type="SUPFAM" id="SSF54862">
    <property type="entry name" value="4Fe-4S ferredoxins"/>
    <property type="match status" value="1"/>
</dbReference>
<dbReference type="PANTHER" id="PTHR30176:SF3">
    <property type="entry name" value="FERREDOXIN-TYPE PROTEIN NAPH"/>
    <property type="match status" value="1"/>
</dbReference>
<keyword evidence="3" id="KW-0479">Metal-binding</keyword>
<evidence type="ECO:0000259" key="8">
    <source>
        <dbReference type="PROSITE" id="PS51379"/>
    </source>
</evidence>
<feature type="transmembrane region" description="Helical" evidence="7">
    <location>
        <begin position="31"/>
        <end position="48"/>
    </location>
</feature>
<keyword evidence="7" id="KW-0812">Transmembrane</keyword>
<dbReference type="GeneID" id="58264022"/>
<protein>
    <submittedName>
        <fullName evidence="9">Cytochrome c oxidase accessory protein CcoG</fullName>
    </submittedName>
</protein>
<dbReference type="InterPro" id="IPR017900">
    <property type="entry name" value="4Fe4S_Fe_S_CS"/>
</dbReference>
<dbReference type="GO" id="GO:0051539">
    <property type="term" value="F:4 iron, 4 sulfur cluster binding"/>
    <property type="evidence" value="ECO:0007669"/>
    <property type="project" value="UniProtKB-KW"/>
</dbReference>
<keyword evidence="5" id="KW-0408">Iron</keyword>
<evidence type="ECO:0000256" key="4">
    <source>
        <dbReference type="ARBA" id="ARBA00022982"/>
    </source>
</evidence>
<dbReference type="GO" id="GO:0005886">
    <property type="term" value="C:plasma membrane"/>
    <property type="evidence" value="ECO:0007669"/>
    <property type="project" value="TreeGrafter"/>
</dbReference>
<dbReference type="InterPro" id="IPR051684">
    <property type="entry name" value="Electron_Trans/Redox"/>
</dbReference>
<dbReference type="Pfam" id="PF13746">
    <property type="entry name" value="Fer4_18"/>
    <property type="match status" value="1"/>
</dbReference>
<sequence>MSDQQPDSLYQKRIPIFTRDVKGTFRRFKSAVLYFGLAVFYLLPWLPWPRAAGVPNQAVLFDIAQRRFYVLGLDVDIQNIMWLAGVLMIFAFLLFFITNIAGRVFCGYFCFQTIWTDFFMKIETWIQGGRNKRSKLYEMPWNGEKLIKVGGTWLVWLLVAIWTGFTFTAYWVPSSELLKEVITGDAPFAAYGAILFITTTTFVMAGFAREQVCSYMCPYARFQGVMFDKDTLVVAYDEKRGEGAKGRAKPTKELRDLETRHEAGHGDCVDCDLCVQVCPVGIDIREGLNYKCITCGLCIDACNTMMTKTGYPTGLIRYDSLNGLEGKKTHFFKPRNIGYGLVILVVIGVLIWSMVTSAQMSFLLEKTRTPAYTVMSNGLIQNRYMLKLNNLTMTPKMVEVKLVDAKDLDLVVSENNETIAAGDRKNWRVLVHQTVKGAPSQPIDVEILVKDDQGKVIETHHLNSKFVTK</sequence>
<organism evidence="9 10">
    <name type="scientific">Wohlfahrtiimonas chitiniclastica</name>
    <dbReference type="NCBI Taxonomy" id="400946"/>
    <lineage>
        <taxon>Bacteria</taxon>
        <taxon>Pseudomonadati</taxon>
        <taxon>Pseudomonadota</taxon>
        <taxon>Gammaproteobacteria</taxon>
        <taxon>Cardiobacteriales</taxon>
        <taxon>Ignatzschineriaceae</taxon>
        <taxon>Wohlfahrtiimonas</taxon>
    </lineage>
</organism>
<gene>
    <name evidence="9" type="primary">ccoG</name>
    <name evidence="9" type="ORF">J7561_05065</name>
</gene>
<dbReference type="PANTHER" id="PTHR30176">
    <property type="entry name" value="FERREDOXIN-TYPE PROTEIN NAPH"/>
    <property type="match status" value="1"/>
</dbReference>
<feature type="transmembrane region" description="Helical" evidence="7">
    <location>
        <begin position="80"/>
        <end position="111"/>
    </location>
</feature>
<dbReference type="Pfam" id="PF11614">
    <property type="entry name" value="FixG_C"/>
    <property type="match status" value="1"/>
</dbReference>
<evidence type="ECO:0000313" key="9">
    <source>
        <dbReference type="EMBL" id="MBS7824572.1"/>
    </source>
</evidence>
<dbReference type="GO" id="GO:0046872">
    <property type="term" value="F:metal ion binding"/>
    <property type="evidence" value="ECO:0007669"/>
    <property type="project" value="UniProtKB-KW"/>
</dbReference>
<dbReference type="EMBL" id="JAGIBU010000003">
    <property type="protein sequence ID" value="MBS7824572.1"/>
    <property type="molecule type" value="Genomic_DNA"/>
</dbReference>
<dbReference type="InterPro" id="IPR017896">
    <property type="entry name" value="4Fe4S_Fe-S-bd"/>
</dbReference>
<dbReference type="AlphaFoldDB" id="A0A162VRW0"/>
<dbReference type="Pfam" id="PF12801">
    <property type="entry name" value="Fer4_5"/>
    <property type="match status" value="1"/>
</dbReference>
<accession>A0A162VRW0</accession>
<evidence type="ECO:0000256" key="5">
    <source>
        <dbReference type="ARBA" id="ARBA00023004"/>
    </source>
</evidence>
<dbReference type="InterPro" id="IPR013783">
    <property type="entry name" value="Ig-like_fold"/>
</dbReference>
<evidence type="ECO:0000256" key="1">
    <source>
        <dbReference type="ARBA" id="ARBA00022448"/>
    </source>
</evidence>
<evidence type="ECO:0000256" key="3">
    <source>
        <dbReference type="ARBA" id="ARBA00022723"/>
    </source>
</evidence>
<dbReference type="NCBIfam" id="TIGR02745">
    <property type="entry name" value="ccoG_rdxA_fixG"/>
    <property type="match status" value="1"/>
</dbReference>
<evidence type="ECO:0000313" key="10">
    <source>
        <dbReference type="Proteomes" id="UP000680020"/>
    </source>
</evidence>
<feature type="transmembrane region" description="Helical" evidence="7">
    <location>
        <begin position="188"/>
        <end position="208"/>
    </location>
</feature>
<feature type="transmembrane region" description="Helical" evidence="7">
    <location>
        <begin position="153"/>
        <end position="172"/>
    </location>
</feature>
<evidence type="ECO:0000256" key="2">
    <source>
        <dbReference type="ARBA" id="ARBA00022485"/>
    </source>
</evidence>
<dbReference type="InterPro" id="IPR032879">
    <property type="entry name" value="FixG_C"/>
</dbReference>
<keyword evidence="1" id="KW-0813">Transport</keyword>
<dbReference type="RefSeq" id="WP_063455603.1">
    <property type="nucleotide sequence ID" value="NZ_CP115969.1"/>
</dbReference>
<evidence type="ECO:0000256" key="6">
    <source>
        <dbReference type="ARBA" id="ARBA00023014"/>
    </source>
</evidence>
<feature type="domain" description="4Fe-4S ferredoxin-type" evidence="8">
    <location>
        <begin position="259"/>
        <end position="287"/>
    </location>
</feature>
<feature type="transmembrane region" description="Helical" evidence="7">
    <location>
        <begin position="337"/>
        <end position="355"/>
    </location>
</feature>
<proteinExistence type="predicted"/>
<keyword evidence="6" id="KW-0411">Iron-sulfur</keyword>